<feature type="transmembrane region" description="Helical" evidence="2">
    <location>
        <begin position="134"/>
        <end position="155"/>
    </location>
</feature>
<keyword evidence="2" id="KW-0812">Transmembrane</keyword>
<dbReference type="InterPro" id="IPR039672">
    <property type="entry name" value="MFS_2"/>
</dbReference>
<feature type="transmembrane region" description="Helical" evidence="2">
    <location>
        <begin position="368"/>
        <end position="399"/>
    </location>
</feature>
<feature type="transmembrane region" description="Helical" evidence="2">
    <location>
        <begin position="308"/>
        <end position="328"/>
    </location>
</feature>
<dbReference type="SUPFAM" id="SSF103473">
    <property type="entry name" value="MFS general substrate transporter"/>
    <property type="match status" value="1"/>
</dbReference>
<feature type="transmembrane region" description="Helical" evidence="2">
    <location>
        <begin position="340"/>
        <end position="362"/>
    </location>
</feature>
<dbReference type="EMBL" id="CP118083">
    <property type="protein sequence ID" value="WEB55336.1"/>
    <property type="molecule type" value="Genomic_DNA"/>
</dbReference>
<protein>
    <submittedName>
        <fullName evidence="3">MFS transporter</fullName>
    </submittedName>
</protein>
<keyword evidence="2" id="KW-0472">Membrane</keyword>
<feature type="transmembrane region" description="Helical" evidence="2">
    <location>
        <begin position="420"/>
        <end position="443"/>
    </location>
</feature>
<gene>
    <name evidence="3" type="ORF">PUW55_02850</name>
</gene>
<evidence type="ECO:0000256" key="2">
    <source>
        <dbReference type="SAM" id="Phobius"/>
    </source>
</evidence>
<feature type="region of interest" description="Disordered" evidence="1">
    <location>
        <begin position="1"/>
        <end position="27"/>
    </location>
</feature>
<proteinExistence type="predicted"/>
<dbReference type="Pfam" id="PF13347">
    <property type="entry name" value="MFS_2"/>
    <property type="match status" value="1"/>
</dbReference>
<feature type="transmembrane region" description="Helical" evidence="2">
    <location>
        <begin position="279"/>
        <end position="302"/>
    </location>
</feature>
<evidence type="ECO:0000256" key="1">
    <source>
        <dbReference type="SAM" id="MobiDB-lite"/>
    </source>
</evidence>
<keyword evidence="2" id="KW-1133">Transmembrane helix</keyword>
<feature type="transmembrane region" description="Helical" evidence="2">
    <location>
        <begin position="176"/>
        <end position="197"/>
    </location>
</feature>
<dbReference type="Proteomes" id="UP001219009">
    <property type="component" value="Chromosome"/>
</dbReference>
<dbReference type="GO" id="GO:0008643">
    <property type="term" value="P:carbohydrate transport"/>
    <property type="evidence" value="ECO:0007669"/>
    <property type="project" value="InterPro"/>
</dbReference>
<sequence length="527" mass="58342">MAARNQQESQSIRSDKSDKPDKPSRVHPKTISIWSALGFGAGDFFGGGQLALVTTYLALFWTRFCGMNISVAQGIIGTSAIISAVSALLFGVLDDNLYRYRIGRRFGRRHFMLMIIAPSLFIGILLWIPGSSVWLYACVYVLWVMLAQAFQACYNPLAGEMTKDFSQRTKLSTTRMFISTAAATFIPLAGSWALSMFGETKATAYMVVGIISTVLFACAVAVTWKTTWEMTPEQAGFGEYANGTVHETCLGLRGWIRRAAHVIREYATTLRIREFRKHLVIFLLVQTSSDVFGQTFLFFVLYDWNKTAAFASLLLGCTVVSLPLMPLFGKAVVKFGVRRLYAFAFAGMLLGVAWLALAWVLTGALPSAVWMVLAVAASLWFFVFKALVGYLPWTVLVFMPDIDQIVTRRYRSATFSSVQSSLRQLGSGIVTIGVGLVLTMVGFDSSLPRQSREASIGIAAVMLGFYTVAMIVCWIVSSCLAINQRTDFDVLHEVDRLRAGGDKTEVNASVRRTVERLTGLSYEECWK</sequence>
<dbReference type="Gene3D" id="1.20.1250.20">
    <property type="entry name" value="MFS general substrate transporter like domains"/>
    <property type="match status" value="2"/>
</dbReference>
<dbReference type="PANTHER" id="PTHR11328">
    <property type="entry name" value="MAJOR FACILITATOR SUPERFAMILY DOMAIN-CONTAINING PROTEIN"/>
    <property type="match status" value="1"/>
</dbReference>
<evidence type="ECO:0000313" key="3">
    <source>
        <dbReference type="EMBL" id="WEB55336.1"/>
    </source>
</evidence>
<feature type="transmembrane region" description="Helical" evidence="2">
    <location>
        <begin position="111"/>
        <end position="128"/>
    </location>
</feature>
<name>A0AAX3NJZ2_BIFBR</name>
<dbReference type="PANTHER" id="PTHR11328:SF24">
    <property type="entry name" value="MAJOR FACILITATOR SUPERFAMILY (MFS) PROFILE DOMAIN-CONTAINING PROTEIN"/>
    <property type="match status" value="1"/>
</dbReference>
<dbReference type="GO" id="GO:0015293">
    <property type="term" value="F:symporter activity"/>
    <property type="evidence" value="ECO:0007669"/>
    <property type="project" value="InterPro"/>
</dbReference>
<dbReference type="AlphaFoldDB" id="A0AAX3NJZ2"/>
<organism evidence="3 4">
    <name type="scientific">Bifidobacterium breve</name>
    <dbReference type="NCBI Taxonomy" id="1685"/>
    <lineage>
        <taxon>Bacteria</taxon>
        <taxon>Bacillati</taxon>
        <taxon>Actinomycetota</taxon>
        <taxon>Actinomycetes</taxon>
        <taxon>Bifidobacteriales</taxon>
        <taxon>Bifidobacteriaceae</taxon>
        <taxon>Bifidobacterium</taxon>
    </lineage>
</organism>
<dbReference type="RefSeq" id="WP_021649417.1">
    <property type="nucleotide sequence ID" value="NZ_CP118083.1"/>
</dbReference>
<feature type="transmembrane region" description="Helical" evidence="2">
    <location>
        <begin position="31"/>
        <end position="59"/>
    </location>
</feature>
<dbReference type="InterPro" id="IPR036259">
    <property type="entry name" value="MFS_trans_sf"/>
</dbReference>
<feature type="transmembrane region" description="Helical" evidence="2">
    <location>
        <begin position="71"/>
        <end position="90"/>
    </location>
</feature>
<feature type="compositionally biased region" description="Basic and acidic residues" evidence="1">
    <location>
        <begin position="13"/>
        <end position="24"/>
    </location>
</feature>
<accession>A0AAX3NJZ2</accession>
<feature type="transmembrane region" description="Helical" evidence="2">
    <location>
        <begin position="455"/>
        <end position="476"/>
    </location>
</feature>
<evidence type="ECO:0000313" key="4">
    <source>
        <dbReference type="Proteomes" id="UP001219009"/>
    </source>
</evidence>
<dbReference type="GO" id="GO:0005886">
    <property type="term" value="C:plasma membrane"/>
    <property type="evidence" value="ECO:0007669"/>
    <property type="project" value="TreeGrafter"/>
</dbReference>
<feature type="transmembrane region" description="Helical" evidence="2">
    <location>
        <begin position="203"/>
        <end position="224"/>
    </location>
</feature>
<reference evidence="3" key="1">
    <citation type="submission" date="2023-02" db="EMBL/GenBank/DDBJ databases">
        <authorList>
            <person name="Whidbey C."/>
        </authorList>
    </citation>
    <scope>NUCLEOTIDE SEQUENCE</scope>
    <source>
        <strain evidence="3">VSI11</strain>
    </source>
</reference>
<feature type="compositionally biased region" description="Polar residues" evidence="1">
    <location>
        <begin position="1"/>
        <end position="12"/>
    </location>
</feature>